<dbReference type="Proteomes" id="UP001560573">
    <property type="component" value="Unassembled WGS sequence"/>
</dbReference>
<dbReference type="CDD" id="cd14789">
    <property type="entry name" value="Tiki"/>
    <property type="match status" value="1"/>
</dbReference>
<evidence type="ECO:0000256" key="12">
    <source>
        <dbReference type="ARBA" id="ARBA00023180"/>
    </source>
</evidence>
<evidence type="ECO:0000256" key="9">
    <source>
        <dbReference type="ARBA" id="ARBA00022989"/>
    </source>
</evidence>
<keyword evidence="12" id="KW-0325">Glycoprotein</keyword>
<evidence type="ECO:0000256" key="11">
    <source>
        <dbReference type="ARBA" id="ARBA00023136"/>
    </source>
</evidence>
<evidence type="ECO:0000256" key="5">
    <source>
        <dbReference type="ARBA" id="ARBA00022692"/>
    </source>
</evidence>
<evidence type="ECO:0000256" key="3">
    <source>
        <dbReference type="ARBA" id="ARBA00004479"/>
    </source>
</evidence>
<keyword evidence="7" id="KW-0732">Signal</keyword>
<proteinExistence type="predicted"/>
<keyword evidence="10" id="KW-0482">Metalloprotease</keyword>
<keyword evidence="6" id="KW-0479">Metal-binding</keyword>
<evidence type="ECO:0000256" key="8">
    <source>
        <dbReference type="ARBA" id="ARBA00022801"/>
    </source>
</evidence>
<dbReference type="PANTHER" id="PTHR31120:SF6">
    <property type="entry name" value="METALLOPROTEASE TIKI HOMOLOG"/>
    <property type="match status" value="1"/>
</dbReference>
<keyword evidence="5" id="KW-0812">Transmembrane</keyword>
<dbReference type="InterPro" id="IPR002816">
    <property type="entry name" value="TraB/PrgY/GumN_fam"/>
</dbReference>
<dbReference type="InterPro" id="IPR040230">
    <property type="entry name" value="TIKI1/2-like"/>
</dbReference>
<keyword evidence="4" id="KW-0645">Protease</keyword>
<dbReference type="PANTHER" id="PTHR31120">
    <property type="entry name" value="METALLOPROTEASE TIKI"/>
    <property type="match status" value="1"/>
</dbReference>
<sequence>MFLRLKPILLTALFSAIFLLAFSREPLPKTLLWRISGNGLQKPSFLYGTFHLNDKRLFQFTDSVYHSIETSQGLAIEVNPDEMAAYFVNKLFDEIGKGKKLKDLLSEKDYEKYSGVLSKKLKKPADKITSNDILKEKNKWMSDYFEKGEMPTFMDAYLYNIARRQGKWLGGIEDLSDQTSLRDDLIDQSDITAILHSEKGEADKAMEEMIRLYTSQNIEGIDSFTNETSSEKQKDLILIHRNIKMARRMDSLANERSMFFAVGAAHLPGDSGVIQLLKDRGFNVEPVISANKIAPDKYTFTEVPIPWQKVTDDQNYYSTSMPGNPAEIKMYGVVKMKFLLDLFNFKGYCTMASAIPGNITNHDSLLDRMGKGMYKNTKNVEVNKLSKNGIPGKEFIYTVDNYTNRVQIYFQNNIAYMALISAMKKSGVSDESAIRFFDSLSIRKNIPVVAAEQMFSFNDPLMGVSLNAPAELTFNKELSKSNEGWKVRTFSGVDAHTGSYIFLMSKDATDGLYIVDHRAIFEDLAKKYRELYPKVTEKDRTVNGRFFRELTCTGNKDNPSIHMRIIIAVANNRNIIFSIVGDKTSIYNKQVEDMFSSVRINIKSTAAWNTQQARDSSFTVWAPQPLKRIEATEDAKAYTVTYDSTTAMSFMIFEDTLGKYNWYESDSAFWHENIHFNTETDSVIYDKREKILSGETRSALLESKNKNVFTRTKMLVNGNILYKLFGFGDREILQEENAEKFFNSISFKNAATGNYITISKASLILQDLTSTDSATRVQAYTAITDAPFSKNDLVSLRDALFKNYESPWRDEDHYNSVAVNRRISNKLQKMQDTSAVNFIEKEYPALKSEMRPLALATLAGINTTDSYSALARLLDKTAPIDRFEYSFFGNLEDSLSLTAEIYKHLLPFAKDSVNAPSIAELMLTLVDSGFIKITDIAASENQFIETAKSLLPFYKTNTADSSNYNYDIYSLLKLIGRYNSPVGIQTVKSYLSAKEPYLLKVAALILLEKNEEVNASVFTTIAADRSMRTRLYDDLKEKNKTSLFPRKYLTQSYFAESLVYNAASDEDLPSSLKFLMQKQGTYNGKTYNFFLYKVTYGEGDDISSYLGIAGGFSSNANNIEPLDDVSGVYWEEQFSQDNISKFFKAYLKSLEEEK</sequence>
<keyword evidence="14" id="KW-1185">Reference proteome</keyword>
<keyword evidence="11" id="KW-0472">Membrane</keyword>
<comment type="caution">
    <text evidence="13">The sequence shown here is derived from an EMBL/GenBank/DDBJ whole genome shotgun (WGS) entry which is preliminary data.</text>
</comment>
<evidence type="ECO:0000313" key="14">
    <source>
        <dbReference type="Proteomes" id="UP001560573"/>
    </source>
</evidence>
<dbReference type="RefSeq" id="WP_369330265.1">
    <property type="nucleotide sequence ID" value="NZ_JAULBC010000005.1"/>
</dbReference>
<evidence type="ECO:0000313" key="13">
    <source>
        <dbReference type="EMBL" id="MEX6688855.1"/>
    </source>
</evidence>
<reference evidence="13 14" key="1">
    <citation type="submission" date="2023-07" db="EMBL/GenBank/DDBJ databases">
        <authorList>
            <person name="Lian W.-H."/>
        </authorList>
    </citation>
    <scope>NUCLEOTIDE SEQUENCE [LARGE SCALE GENOMIC DNA]</scope>
    <source>
        <strain evidence="13 14">SYSU DXS3180</strain>
    </source>
</reference>
<keyword evidence="8" id="KW-0378">Hydrolase</keyword>
<evidence type="ECO:0000256" key="2">
    <source>
        <dbReference type="ARBA" id="ARBA00001941"/>
    </source>
</evidence>
<evidence type="ECO:0000256" key="6">
    <source>
        <dbReference type="ARBA" id="ARBA00022723"/>
    </source>
</evidence>
<comment type="subcellular location">
    <subcellularLocation>
        <location evidence="3">Membrane</location>
        <topology evidence="3">Single-pass type I membrane protein</topology>
    </subcellularLocation>
</comment>
<name>A0ABV3ZH70_9BACT</name>
<keyword evidence="9" id="KW-1133">Transmembrane helix</keyword>
<accession>A0ABV3ZH70</accession>
<evidence type="ECO:0000256" key="7">
    <source>
        <dbReference type="ARBA" id="ARBA00022729"/>
    </source>
</evidence>
<evidence type="ECO:0000256" key="10">
    <source>
        <dbReference type="ARBA" id="ARBA00023049"/>
    </source>
</evidence>
<evidence type="ECO:0000256" key="1">
    <source>
        <dbReference type="ARBA" id="ARBA00001936"/>
    </source>
</evidence>
<organism evidence="13 14">
    <name type="scientific">Danxiaibacter flavus</name>
    <dbReference type="NCBI Taxonomy" id="3049108"/>
    <lineage>
        <taxon>Bacteria</taxon>
        <taxon>Pseudomonadati</taxon>
        <taxon>Bacteroidota</taxon>
        <taxon>Chitinophagia</taxon>
        <taxon>Chitinophagales</taxon>
        <taxon>Chitinophagaceae</taxon>
        <taxon>Danxiaibacter</taxon>
    </lineage>
</organism>
<dbReference type="EMBL" id="JAULBC010000005">
    <property type="protein sequence ID" value="MEX6688855.1"/>
    <property type="molecule type" value="Genomic_DNA"/>
</dbReference>
<comment type="cofactor">
    <cofactor evidence="2">
        <name>Co(2+)</name>
        <dbReference type="ChEBI" id="CHEBI:48828"/>
    </cofactor>
</comment>
<protein>
    <submittedName>
        <fullName evidence="13">TraB/GumN family protein</fullName>
    </submittedName>
</protein>
<dbReference type="Pfam" id="PF01963">
    <property type="entry name" value="TraB_PrgY_gumN"/>
    <property type="match status" value="1"/>
</dbReference>
<gene>
    <name evidence="13" type="ORF">QTN47_15210</name>
</gene>
<comment type="cofactor">
    <cofactor evidence="1">
        <name>Mn(2+)</name>
        <dbReference type="ChEBI" id="CHEBI:29035"/>
    </cofactor>
</comment>
<evidence type="ECO:0000256" key="4">
    <source>
        <dbReference type="ARBA" id="ARBA00022670"/>
    </source>
</evidence>